<dbReference type="GO" id="GO:0033818">
    <property type="term" value="F:beta-ketoacyl-acyl-carrier-protein synthase III activity"/>
    <property type="evidence" value="ECO:0007669"/>
    <property type="project" value="UniProtKB-UniRule"/>
</dbReference>
<accession>A0A8J6MYH9</accession>
<keyword evidence="5 12" id="KW-0444">Lipid biosynthesis</keyword>
<dbReference type="EMBL" id="JACNJD010000195">
    <property type="protein sequence ID" value="MBC8177184.1"/>
    <property type="molecule type" value="Genomic_DNA"/>
</dbReference>
<feature type="region of interest" description="ACP-binding" evidence="12">
    <location>
        <begin position="257"/>
        <end position="261"/>
    </location>
</feature>
<dbReference type="GO" id="GO:0044550">
    <property type="term" value="P:secondary metabolite biosynthetic process"/>
    <property type="evidence" value="ECO:0007669"/>
    <property type="project" value="TreeGrafter"/>
</dbReference>
<dbReference type="HAMAP" id="MF_01815">
    <property type="entry name" value="FabH"/>
    <property type="match status" value="1"/>
</dbReference>
<dbReference type="Proteomes" id="UP000650524">
    <property type="component" value="Unassembled WGS sequence"/>
</dbReference>
<feature type="domain" description="Beta-ketoacyl-[acyl-carrier-protein] synthase III N-terminal" evidence="14">
    <location>
        <begin position="110"/>
        <end position="188"/>
    </location>
</feature>
<sequence>MIHHAHIAGTGSSMPERILYNKDLESIVDTSDEWIVRRSGIRERRISSTERDESTTDLSTRASTKALEMAGVSAEELDMIVVGTVTSDRQFPSTACMVQEALDARNGVAFDVSAGCSGFLYALNVVNNAIQCGTSRTALVVGVDRLSSVINWQDRGTCVLLADGAGAVVVSSSPNEGGILSTHLKTDGRLWKLLYSSDGNAYTPDILQGLAKIPFHLKMSGSRLFKKAIECLSSISRDALKHNSLSSDEIDLVVPHQANIRIIQALANNLHIPMDKVYTNIHKYGNTSSATIPIALDEANREGRLNKGDHVLLMTFGAGLTWGASILKWSI</sequence>
<evidence type="ECO:0000256" key="4">
    <source>
        <dbReference type="ARBA" id="ARBA00022490"/>
    </source>
</evidence>
<proteinExistence type="inferred from homology"/>
<keyword evidence="10 12" id="KW-0012">Acyltransferase</keyword>
<dbReference type="GO" id="GO:0004315">
    <property type="term" value="F:3-oxoacyl-[acyl-carrier-protein] synthase activity"/>
    <property type="evidence" value="ECO:0007669"/>
    <property type="project" value="InterPro"/>
</dbReference>
<dbReference type="InterPro" id="IPR016039">
    <property type="entry name" value="Thiolase-like"/>
</dbReference>
<comment type="caution">
    <text evidence="15">The sequence shown here is derived from an EMBL/GenBank/DDBJ whole genome shotgun (WGS) entry which is preliminary data.</text>
</comment>
<dbReference type="SUPFAM" id="SSF53901">
    <property type="entry name" value="Thiolase-like"/>
    <property type="match status" value="1"/>
</dbReference>
<evidence type="ECO:0000256" key="2">
    <source>
        <dbReference type="ARBA" id="ARBA00008642"/>
    </source>
</evidence>
<keyword evidence="9 12" id="KW-0275">Fatty acid biosynthesis</keyword>
<protein>
    <recommendedName>
        <fullName evidence="3 12">Beta-ketoacyl-[acyl-carrier-protein] synthase III</fullName>
        <shortName evidence="12">Beta-ketoacyl-ACP synthase III</shortName>
        <shortName evidence="12">KAS III</shortName>
        <ecNumber evidence="3 12">2.3.1.180</ecNumber>
    </recommendedName>
    <alternativeName>
        <fullName evidence="12">3-oxoacyl-[acyl-carrier-protein] synthase 3</fullName>
    </alternativeName>
    <alternativeName>
        <fullName evidence="12">3-oxoacyl-[acyl-carrier-protein] synthase III</fullName>
    </alternativeName>
</protein>
<comment type="function">
    <text evidence="12">Catalyzes the condensation reaction of fatty acid synthesis by the addition to an acyl acceptor of two carbons from malonyl-ACP. Catalyzes the first condensation reaction which initiates fatty acid synthesis and may therefore play a role in governing the total rate of fatty acid production. Possesses both acetoacetyl-ACP synthase and acetyl transacylase activities. Its substrate specificity determines the biosynthesis of branched-chain and/or straight-chain of fatty acids.</text>
</comment>
<dbReference type="Gene3D" id="3.40.47.10">
    <property type="match status" value="1"/>
</dbReference>
<dbReference type="PANTHER" id="PTHR34069:SF2">
    <property type="entry name" value="BETA-KETOACYL-[ACYL-CARRIER-PROTEIN] SYNTHASE III"/>
    <property type="match status" value="1"/>
</dbReference>
<evidence type="ECO:0000259" key="14">
    <source>
        <dbReference type="Pfam" id="PF08545"/>
    </source>
</evidence>
<reference evidence="15 16" key="1">
    <citation type="submission" date="2020-08" db="EMBL/GenBank/DDBJ databases">
        <title>Bridging the membrane lipid divide: bacteria of the FCB group superphylum have the potential to synthesize archaeal ether lipids.</title>
        <authorList>
            <person name="Villanueva L."/>
            <person name="Von Meijenfeldt F.A.B."/>
            <person name="Westbye A.B."/>
            <person name="Yadav S."/>
            <person name="Hopmans E.C."/>
            <person name="Dutilh B.E."/>
            <person name="Sinninghe Damste J.S."/>
        </authorList>
    </citation>
    <scope>NUCLEOTIDE SEQUENCE [LARGE SCALE GENOMIC DNA]</scope>
    <source>
        <strain evidence="15">NIOZ-UU27</strain>
    </source>
</reference>
<evidence type="ECO:0000313" key="15">
    <source>
        <dbReference type="EMBL" id="MBC8177184.1"/>
    </source>
</evidence>
<comment type="pathway">
    <text evidence="1 12">Lipid metabolism; fatty acid biosynthesis.</text>
</comment>
<dbReference type="AlphaFoldDB" id="A0A8J6MYH9"/>
<keyword evidence="7 12" id="KW-0276">Fatty acid metabolism</keyword>
<dbReference type="CDD" id="cd00830">
    <property type="entry name" value="KAS_III"/>
    <property type="match status" value="1"/>
</dbReference>
<comment type="domain">
    <text evidence="12">The last Arg residue of the ACP-binding site is essential for the weak association between ACP/AcpP and FabH.</text>
</comment>
<dbReference type="EC" id="2.3.1.180" evidence="3 12"/>
<dbReference type="PANTHER" id="PTHR34069">
    <property type="entry name" value="3-OXOACYL-[ACYL-CARRIER-PROTEIN] SYNTHASE 3"/>
    <property type="match status" value="1"/>
</dbReference>
<evidence type="ECO:0000259" key="13">
    <source>
        <dbReference type="Pfam" id="PF08541"/>
    </source>
</evidence>
<dbReference type="Pfam" id="PF08545">
    <property type="entry name" value="ACP_syn_III"/>
    <property type="match status" value="1"/>
</dbReference>
<evidence type="ECO:0000313" key="16">
    <source>
        <dbReference type="Proteomes" id="UP000650524"/>
    </source>
</evidence>
<evidence type="ECO:0000256" key="5">
    <source>
        <dbReference type="ARBA" id="ARBA00022516"/>
    </source>
</evidence>
<feature type="active site" evidence="12">
    <location>
        <position position="116"/>
    </location>
</feature>
<organism evidence="15 16">
    <name type="scientific">Candidatus Desulfacyla euxinica</name>
    <dbReference type="NCBI Taxonomy" id="2841693"/>
    <lineage>
        <taxon>Bacteria</taxon>
        <taxon>Deltaproteobacteria</taxon>
        <taxon>Candidatus Desulfacyla</taxon>
    </lineage>
</organism>
<dbReference type="NCBIfam" id="NF006829">
    <property type="entry name" value="PRK09352.1"/>
    <property type="match status" value="1"/>
</dbReference>
<dbReference type="UniPathway" id="UPA00094"/>
<evidence type="ECO:0000256" key="1">
    <source>
        <dbReference type="ARBA" id="ARBA00005194"/>
    </source>
</evidence>
<evidence type="ECO:0000256" key="8">
    <source>
        <dbReference type="ARBA" id="ARBA00023098"/>
    </source>
</evidence>
<dbReference type="GO" id="GO:0006633">
    <property type="term" value="P:fatty acid biosynthetic process"/>
    <property type="evidence" value="ECO:0007669"/>
    <property type="project" value="UniProtKB-UniRule"/>
</dbReference>
<evidence type="ECO:0000256" key="11">
    <source>
        <dbReference type="ARBA" id="ARBA00051096"/>
    </source>
</evidence>
<comment type="subunit">
    <text evidence="12">Homodimer.</text>
</comment>
<feature type="domain" description="Beta-ketoacyl-[acyl-carrier-protein] synthase III C-terminal" evidence="13">
    <location>
        <begin position="240"/>
        <end position="329"/>
    </location>
</feature>
<keyword evidence="4 12" id="KW-0963">Cytoplasm</keyword>
<gene>
    <name evidence="12" type="primary">fabH</name>
    <name evidence="15" type="ORF">H8E19_07235</name>
</gene>
<dbReference type="InterPro" id="IPR013747">
    <property type="entry name" value="ACP_syn_III_C"/>
</dbReference>
<dbReference type="FunFam" id="3.40.47.10:FF:000004">
    <property type="entry name" value="3-oxoacyl-[acyl-carrier-protein] synthase 3"/>
    <property type="match status" value="1"/>
</dbReference>
<dbReference type="InterPro" id="IPR013751">
    <property type="entry name" value="ACP_syn_III_N"/>
</dbReference>
<evidence type="ECO:0000256" key="7">
    <source>
        <dbReference type="ARBA" id="ARBA00022832"/>
    </source>
</evidence>
<evidence type="ECO:0000256" key="3">
    <source>
        <dbReference type="ARBA" id="ARBA00012333"/>
    </source>
</evidence>
<evidence type="ECO:0000256" key="6">
    <source>
        <dbReference type="ARBA" id="ARBA00022679"/>
    </source>
</evidence>
<feature type="active site" evidence="12">
    <location>
        <position position="256"/>
    </location>
</feature>
<keyword evidence="12" id="KW-0511">Multifunctional enzyme</keyword>
<comment type="similarity">
    <text evidence="2 12">Belongs to the thiolase-like superfamily. FabH family.</text>
</comment>
<dbReference type="Pfam" id="PF08541">
    <property type="entry name" value="ACP_syn_III_C"/>
    <property type="match status" value="1"/>
</dbReference>
<dbReference type="InterPro" id="IPR004655">
    <property type="entry name" value="FabH"/>
</dbReference>
<dbReference type="GO" id="GO:0005737">
    <property type="term" value="C:cytoplasm"/>
    <property type="evidence" value="ECO:0007669"/>
    <property type="project" value="UniProtKB-SubCell"/>
</dbReference>
<keyword evidence="6 12" id="KW-0808">Transferase</keyword>
<comment type="subcellular location">
    <subcellularLocation>
        <location evidence="12">Cytoplasm</location>
    </subcellularLocation>
</comment>
<comment type="catalytic activity">
    <reaction evidence="11">
        <text>malonyl-[ACP] + acetyl-CoA + H(+) = 3-oxobutanoyl-[ACP] + CO2 + CoA</text>
        <dbReference type="Rhea" id="RHEA:12080"/>
        <dbReference type="Rhea" id="RHEA-COMP:9623"/>
        <dbReference type="Rhea" id="RHEA-COMP:9625"/>
        <dbReference type="ChEBI" id="CHEBI:15378"/>
        <dbReference type="ChEBI" id="CHEBI:16526"/>
        <dbReference type="ChEBI" id="CHEBI:57287"/>
        <dbReference type="ChEBI" id="CHEBI:57288"/>
        <dbReference type="ChEBI" id="CHEBI:78449"/>
        <dbReference type="ChEBI" id="CHEBI:78450"/>
        <dbReference type="EC" id="2.3.1.180"/>
    </reaction>
    <physiologicalReaction direction="left-to-right" evidence="11">
        <dbReference type="Rhea" id="RHEA:12081"/>
    </physiologicalReaction>
</comment>
<keyword evidence="8 12" id="KW-0443">Lipid metabolism</keyword>
<evidence type="ECO:0000256" key="9">
    <source>
        <dbReference type="ARBA" id="ARBA00023160"/>
    </source>
</evidence>
<dbReference type="NCBIfam" id="TIGR00747">
    <property type="entry name" value="fabH"/>
    <property type="match status" value="1"/>
</dbReference>
<name>A0A8J6MYH9_9DELT</name>
<evidence type="ECO:0000256" key="12">
    <source>
        <dbReference type="HAMAP-Rule" id="MF_01815"/>
    </source>
</evidence>
<feature type="active site" evidence="12">
    <location>
        <position position="286"/>
    </location>
</feature>
<evidence type="ECO:0000256" key="10">
    <source>
        <dbReference type="ARBA" id="ARBA00023315"/>
    </source>
</evidence>